<dbReference type="GO" id="GO:0009306">
    <property type="term" value="P:protein secretion"/>
    <property type="evidence" value="ECO:0007669"/>
    <property type="project" value="InterPro"/>
</dbReference>
<feature type="region of interest" description="Disordered" evidence="2">
    <location>
        <begin position="90"/>
        <end position="248"/>
    </location>
</feature>
<sequence>MPDYLDIEPDQLRKMAAQHQQRADELRRWGKIPKEWLEEFPSGYGSIADQLHGALHDYYQRRHDNAERHAKAHENTRDQLLAAAAALENGDGAGGRQITHAGEDPAAGGTGPVGPVGPGESRARGHTRSDMPTTHETAPGPGAHRAPVAHHASAAPSGVGSSHPGASSAVAPGAPHTTFAFPPGSGSATVATSEATPLSRADSEALTGDPAAALPAASGASTESAPGVEGTPPSVGVPESPTAGSATTLTLGTGISAAAPTALRIGPLTAALGNVGVARGRPPLVVGATVDDDLSLARTVLAGVLAAVGPSQHGLGWAVGILRRPDGPMILLTSSEGRGWLPPGLFIPSEIVVPWRWDSVLGTAGMEAISTYEGIADPARILAEFGVRAGRRRRSVITALAASGRISDELRIALGAEVAFEENVTAAESEVDFSRPGKGLVDRLGSAGSDRARHQAEAVAQQDIWTVCLQLARAADELLARSGGRVGVFGDGQHAMRRQIIAALQSNSSIPEGWWDQLRAEYDKAAYPLRSVSVDTSTITLGRGRLDLPGAEALRRTVFQRRADEILLLIGCNEANSQMLRDVLYAHGQIVDHPRLSSAVGIDADVSAPGGRALPRIEADTRRLAGSVLADPLRATTEGAPVPSAAWEVSTGRPVANERR</sequence>
<dbReference type="Proteomes" id="UP000241647">
    <property type="component" value="Unassembled WGS sequence"/>
</dbReference>
<feature type="compositionally biased region" description="Low complexity" evidence="2">
    <location>
        <begin position="205"/>
        <end position="222"/>
    </location>
</feature>
<reference evidence="3 4" key="1">
    <citation type="submission" date="2018-02" db="EMBL/GenBank/DDBJ databases">
        <title>8 Nocardia nova and 1 Nocardia cyriacigeorgica strain used for evolution to TMP-SMX.</title>
        <authorList>
            <person name="Mehta H."/>
            <person name="Weng J."/>
            <person name="Shamoo Y."/>
        </authorList>
    </citation>
    <scope>NUCLEOTIDE SEQUENCE [LARGE SCALE GENOMIC DNA]</scope>
    <source>
        <strain evidence="3 4">ATCC 33727</strain>
    </source>
</reference>
<protein>
    <submittedName>
        <fullName evidence="3">Uncharacterized protein</fullName>
    </submittedName>
</protein>
<comment type="caution">
    <text evidence="3">The sequence shown here is derived from an EMBL/GenBank/DDBJ whole genome shotgun (WGS) entry which is preliminary data.</text>
</comment>
<name>A0A2T2YV61_9NOCA</name>
<dbReference type="InterPro" id="IPR022536">
    <property type="entry name" value="EspC"/>
</dbReference>
<feature type="region of interest" description="Disordered" evidence="2">
    <location>
        <begin position="636"/>
        <end position="660"/>
    </location>
</feature>
<proteinExistence type="predicted"/>
<keyword evidence="1" id="KW-0175">Coiled coil</keyword>
<feature type="compositionally biased region" description="Polar residues" evidence="2">
    <location>
        <begin position="186"/>
        <end position="196"/>
    </location>
</feature>
<evidence type="ECO:0000256" key="2">
    <source>
        <dbReference type="SAM" id="MobiDB-lite"/>
    </source>
</evidence>
<organism evidence="3 4">
    <name type="scientific">Nocardia nova</name>
    <dbReference type="NCBI Taxonomy" id="37330"/>
    <lineage>
        <taxon>Bacteria</taxon>
        <taxon>Bacillati</taxon>
        <taxon>Actinomycetota</taxon>
        <taxon>Actinomycetes</taxon>
        <taxon>Mycobacteriales</taxon>
        <taxon>Nocardiaceae</taxon>
        <taxon>Nocardia</taxon>
    </lineage>
</organism>
<evidence type="ECO:0000256" key="1">
    <source>
        <dbReference type="SAM" id="Coils"/>
    </source>
</evidence>
<feature type="compositionally biased region" description="Low complexity" evidence="2">
    <location>
        <begin position="149"/>
        <end position="176"/>
    </location>
</feature>
<feature type="compositionally biased region" description="Gly residues" evidence="2">
    <location>
        <begin position="108"/>
        <end position="117"/>
    </location>
</feature>
<gene>
    <name evidence="3" type="ORF">C8259_26495</name>
</gene>
<dbReference type="Pfam" id="PF10824">
    <property type="entry name" value="T7SS_ESX_EspC"/>
    <property type="match status" value="1"/>
</dbReference>
<evidence type="ECO:0000313" key="3">
    <source>
        <dbReference type="EMBL" id="PSR59415.1"/>
    </source>
</evidence>
<dbReference type="AlphaFoldDB" id="A0A2T2YV61"/>
<feature type="coiled-coil region" evidence="1">
    <location>
        <begin position="63"/>
        <end position="90"/>
    </location>
</feature>
<dbReference type="EMBL" id="PYHS01000017">
    <property type="protein sequence ID" value="PSR59415.1"/>
    <property type="molecule type" value="Genomic_DNA"/>
</dbReference>
<evidence type="ECO:0000313" key="4">
    <source>
        <dbReference type="Proteomes" id="UP000241647"/>
    </source>
</evidence>
<accession>A0A2T2YV61</accession>